<dbReference type="EMBL" id="JAAHFQ010000153">
    <property type="protein sequence ID" value="NER27965.1"/>
    <property type="molecule type" value="Genomic_DNA"/>
</dbReference>
<gene>
    <name evidence="4" type="ORF">F6J89_10085</name>
</gene>
<proteinExistence type="predicted"/>
<evidence type="ECO:0000256" key="1">
    <source>
        <dbReference type="PROSITE-ProRule" id="PRU00339"/>
    </source>
</evidence>
<dbReference type="SUPFAM" id="SSF46565">
    <property type="entry name" value="Chaperone J-domain"/>
    <property type="match status" value="1"/>
</dbReference>
<dbReference type="Gene3D" id="1.10.287.110">
    <property type="entry name" value="DnaJ domain"/>
    <property type="match status" value="1"/>
</dbReference>
<reference evidence="4" key="1">
    <citation type="submission" date="2019-11" db="EMBL/GenBank/DDBJ databases">
        <title>Genomic insights into an expanded diversity of filamentous marine cyanobacteria reveals the extraordinary biosynthetic potential of Moorea and Okeania.</title>
        <authorList>
            <person name="Ferreira Leao T."/>
            <person name="Wang M."/>
            <person name="Moss N."/>
            <person name="Da Silva R."/>
            <person name="Sanders J."/>
            <person name="Nurk S."/>
            <person name="Gurevich A."/>
            <person name="Humphrey G."/>
            <person name="Reher R."/>
            <person name="Zhu Q."/>
            <person name="Belda-Ferre P."/>
            <person name="Glukhov E."/>
            <person name="Rex R."/>
            <person name="Dorrestein P.C."/>
            <person name="Knight R."/>
            <person name="Pevzner P."/>
            <person name="Gerwick W.H."/>
            <person name="Gerwick L."/>
        </authorList>
    </citation>
    <scope>NUCLEOTIDE SEQUENCE</scope>
    <source>
        <strain evidence="4">SIO1C4</strain>
    </source>
</reference>
<feature type="compositionally biased region" description="Polar residues" evidence="2">
    <location>
        <begin position="85"/>
        <end position="96"/>
    </location>
</feature>
<name>A0A6B3NAN3_9CYAN</name>
<sequence>MNLLNCYRLLNLSSGASAAQIKASYRRLARHYHPDVNSGDKFAQEKFIQLTEAYKLLLKVIKQPGISQSSSSTEAVIAVDEPHNSEASPHSPSATKASHRQPPASFHSPLSALEQQLKWSSYQHLQQLLKECRFARAIVLVEGLRERLPQDLEVRQWQAIAYQRWGRHLVSKRQFGKAKIYLNKALKIDPHNRSLGAEVERDLGSLEKML</sequence>
<feature type="domain" description="J" evidence="3">
    <location>
        <begin position="5"/>
        <end position="62"/>
    </location>
</feature>
<dbReference type="SUPFAM" id="SSF48452">
    <property type="entry name" value="TPR-like"/>
    <property type="match status" value="1"/>
</dbReference>
<feature type="repeat" description="TPR" evidence="1">
    <location>
        <begin position="159"/>
        <end position="192"/>
    </location>
</feature>
<dbReference type="InterPro" id="IPR011990">
    <property type="entry name" value="TPR-like_helical_dom_sf"/>
</dbReference>
<dbReference type="PANTHER" id="PTHR24074">
    <property type="entry name" value="CO-CHAPERONE PROTEIN DJLA"/>
    <property type="match status" value="1"/>
</dbReference>
<dbReference type="PROSITE" id="PS50005">
    <property type="entry name" value="TPR"/>
    <property type="match status" value="1"/>
</dbReference>
<dbReference type="AlphaFoldDB" id="A0A6B3NAN3"/>
<dbReference type="Pfam" id="PF00226">
    <property type="entry name" value="DnaJ"/>
    <property type="match status" value="1"/>
</dbReference>
<dbReference type="CDD" id="cd06257">
    <property type="entry name" value="DnaJ"/>
    <property type="match status" value="1"/>
</dbReference>
<dbReference type="SMART" id="SM00271">
    <property type="entry name" value="DnaJ"/>
    <property type="match status" value="1"/>
</dbReference>
<organism evidence="4">
    <name type="scientific">Symploca sp. SIO1C4</name>
    <dbReference type="NCBI Taxonomy" id="2607765"/>
    <lineage>
        <taxon>Bacteria</taxon>
        <taxon>Bacillati</taxon>
        <taxon>Cyanobacteriota</taxon>
        <taxon>Cyanophyceae</taxon>
        <taxon>Coleofasciculales</taxon>
        <taxon>Coleofasciculaceae</taxon>
        <taxon>Symploca</taxon>
    </lineage>
</organism>
<feature type="region of interest" description="Disordered" evidence="2">
    <location>
        <begin position="81"/>
        <end position="107"/>
    </location>
</feature>
<dbReference type="PRINTS" id="PR00625">
    <property type="entry name" value="JDOMAIN"/>
</dbReference>
<comment type="caution">
    <text evidence="4">The sequence shown here is derived from an EMBL/GenBank/DDBJ whole genome shotgun (WGS) entry which is preliminary data.</text>
</comment>
<dbReference type="InterPro" id="IPR019734">
    <property type="entry name" value="TPR_rpt"/>
</dbReference>
<dbReference type="InterPro" id="IPR036869">
    <property type="entry name" value="J_dom_sf"/>
</dbReference>
<protein>
    <submittedName>
        <fullName evidence="4">J domain-containing protein</fullName>
    </submittedName>
</protein>
<evidence type="ECO:0000259" key="3">
    <source>
        <dbReference type="PROSITE" id="PS50076"/>
    </source>
</evidence>
<evidence type="ECO:0000256" key="2">
    <source>
        <dbReference type="SAM" id="MobiDB-lite"/>
    </source>
</evidence>
<keyword evidence="1" id="KW-0802">TPR repeat</keyword>
<dbReference type="InterPro" id="IPR001623">
    <property type="entry name" value="DnaJ_domain"/>
</dbReference>
<accession>A0A6B3NAN3</accession>
<evidence type="ECO:0000313" key="4">
    <source>
        <dbReference type="EMBL" id="NER27965.1"/>
    </source>
</evidence>
<dbReference type="PROSITE" id="PS50076">
    <property type="entry name" value="DNAJ_2"/>
    <property type="match status" value="1"/>
</dbReference>
<dbReference type="Gene3D" id="1.25.40.10">
    <property type="entry name" value="Tetratricopeptide repeat domain"/>
    <property type="match status" value="1"/>
</dbReference>
<dbReference type="InterPro" id="IPR050817">
    <property type="entry name" value="DjlA_DnaK_co-chaperone"/>
</dbReference>